<keyword evidence="2" id="KW-1185">Reference proteome</keyword>
<evidence type="ECO:0000313" key="2">
    <source>
        <dbReference type="Proteomes" id="UP000799770"/>
    </source>
</evidence>
<sequence>MPLSSREHRLRFSVSGQKKTDGMNGIFWEPTYFGLQMNLWWGLRLLDKYFPNLIDLAFGVDVAECTAYFYTLEFEAAQEAFDKDPGRLTYVIEGSCRPVAGCLRGLRNLSRIGDISLTLHWNRIFRNTIQYGFPGIFSERETGYLSDAKEKFLEMLRQIFNAKSVKGTEMAGDVGFRDSI</sequence>
<accession>A0A6A5ZFT8</accession>
<organism evidence="1 2">
    <name type="scientific">Lophiotrema nucula</name>
    <dbReference type="NCBI Taxonomy" id="690887"/>
    <lineage>
        <taxon>Eukaryota</taxon>
        <taxon>Fungi</taxon>
        <taxon>Dikarya</taxon>
        <taxon>Ascomycota</taxon>
        <taxon>Pezizomycotina</taxon>
        <taxon>Dothideomycetes</taxon>
        <taxon>Pleosporomycetidae</taxon>
        <taxon>Pleosporales</taxon>
        <taxon>Lophiotremataceae</taxon>
        <taxon>Lophiotrema</taxon>
    </lineage>
</organism>
<gene>
    <name evidence="1" type="ORF">BDV96DRAFT_596970</name>
</gene>
<dbReference type="AlphaFoldDB" id="A0A6A5ZFT8"/>
<dbReference type="EMBL" id="ML977317">
    <property type="protein sequence ID" value="KAF2118095.1"/>
    <property type="molecule type" value="Genomic_DNA"/>
</dbReference>
<name>A0A6A5ZFT8_9PLEO</name>
<dbReference type="Proteomes" id="UP000799770">
    <property type="component" value="Unassembled WGS sequence"/>
</dbReference>
<protein>
    <submittedName>
        <fullName evidence="1">Uncharacterized protein</fullName>
    </submittedName>
</protein>
<proteinExistence type="predicted"/>
<evidence type="ECO:0000313" key="1">
    <source>
        <dbReference type="EMBL" id="KAF2118095.1"/>
    </source>
</evidence>
<reference evidence="1" key="1">
    <citation type="journal article" date="2020" name="Stud. Mycol.">
        <title>101 Dothideomycetes genomes: a test case for predicting lifestyles and emergence of pathogens.</title>
        <authorList>
            <person name="Haridas S."/>
            <person name="Albert R."/>
            <person name="Binder M."/>
            <person name="Bloem J."/>
            <person name="Labutti K."/>
            <person name="Salamov A."/>
            <person name="Andreopoulos B."/>
            <person name="Baker S."/>
            <person name="Barry K."/>
            <person name="Bills G."/>
            <person name="Bluhm B."/>
            <person name="Cannon C."/>
            <person name="Castanera R."/>
            <person name="Culley D."/>
            <person name="Daum C."/>
            <person name="Ezra D."/>
            <person name="Gonzalez J."/>
            <person name="Henrissat B."/>
            <person name="Kuo A."/>
            <person name="Liang C."/>
            <person name="Lipzen A."/>
            <person name="Lutzoni F."/>
            <person name="Magnuson J."/>
            <person name="Mondo S."/>
            <person name="Nolan M."/>
            <person name="Ohm R."/>
            <person name="Pangilinan J."/>
            <person name="Park H.-J."/>
            <person name="Ramirez L."/>
            <person name="Alfaro M."/>
            <person name="Sun H."/>
            <person name="Tritt A."/>
            <person name="Yoshinaga Y."/>
            <person name="Zwiers L.-H."/>
            <person name="Turgeon B."/>
            <person name="Goodwin S."/>
            <person name="Spatafora J."/>
            <person name="Crous P."/>
            <person name="Grigoriev I."/>
        </authorList>
    </citation>
    <scope>NUCLEOTIDE SEQUENCE</scope>
    <source>
        <strain evidence="1">CBS 627.86</strain>
    </source>
</reference>